<sequence>MLFQLPLQGHLSPMLQLANILYNKGLSITIIHTNLNSPNPSNYPHFDFVSFPDGFSEVEASTADGVAFMTRLNVKLVEPFRDCLAKLLSNVEEEPFACLITDAMLYFTQAVADSLKLPRIVLRTSNISSFLVFAAIPGLLREKGYYPTQGVCILIYKSYFLKILTSYLCSY</sequence>
<accession>A0ACC0ZB49</accession>
<reference evidence="2" key="1">
    <citation type="journal article" date="2023" name="G3 (Bethesda)">
        <title>Genome assembly and association tests identify interacting loci associated with vigor, precocity, and sex in interspecific pistachio rootstocks.</title>
        <authorList>
            <person name="Palmer W."/>
            <person name="Jacygrad E."/>
            <person name="Sagayaradj S."/>
            <person name="Cavanaugh K."/>
            <person name="Han R."/>
            <person name="Bertier L."/>
            <person name="Beede B."/>
            <person name="Kafkas S."/>
            <person name="Golino D."/>
            <person name="Preece J."/>
            <person name="Michelmore R."/>
        </authorList>
    </citation>
    <scope>NUCLEOTIDE SEQUENCE [LARGE SCALE GENOMIC DNA]</scope>
</reference>
<evidence type="ECO:0000313" key="2">
    <source>
        <dbReference type="Proteomes" id="UP001163603"/>
    </source>
</evidence>
<protein>
    <submittedName>
        <fullName evidence="1">Uncharacterized protein</fullName>
    </submittedName>
</protein>
<dbReference type="EMBL" id="CM047738">
    <property type="protein sequence ID" value="KAJ0047245.1"/>
    <property type="molecule type" value="Genomic_DNA"/>
</dbReference>
<keyword evidence="2" id="KW-1185">Reference proteome</keyword>
<name>A0ACC0ZB49_9ROSI</name>
<dbReference type="Proteomes" id="UP001163603">
    <property type="component" value="Chromosome 3"/>
</dbReference>
<organism evidence="1 2">
    <name type="scientific">Pistacia integerrima</name>
    <dbReference type="NCBI Taxonomy" id="434235"/>
    <lineage>
        <taxon>Eukaryota</taxon>
        <taxon>Viridiplantae</taxon>
        <taxon>Streptophyta</taxon>
        <taxon>Embryophyta</taxon>
        <taxon>Tracheophyta</taxon>
        <taxon>Spermatophyta</taxon>
        <taxon>Magnoliopsida</taxon>
        <taxon>eudicotyledons</taxon>
        <taxon>Gunneridae</taxon>
        <taxon>Pentapetalae</taxon>
        <taxon>rosids</taxon>
        <taxon>malvids</taxon>
        <taxon>Sapindales</taxon>
        <taxon>Anacardiaceae</taxon>
        <taxon>Pistacia</taxon>
    </lineage>
</organism>
<proteinExistence type="predicted"/>
<evidence type="ECO:0000313" key="1">
    <source>
        <dbReference type="EMBL" id="KAJ0047245.1"/>
    </source>
</evidence>
<comment type="caution">
    <text evidence="1">The sequence shown here is derived from an EMBL/GenBank/DDBJ whole genome shotgun (WGS) entry which is preliminary data.</text>
</comment>
<gene>
    <name evidence="1" type="ORF">Pint_06403</name>
</gene>